<evidence type="ECO:0000313" key="2">
    <source>
        <dbReference type="Proteomes" id="UP000821865"/>
    </source>
</evidence>
<protein>
    <submittedName>
        <fullName evidence="1">Uncharacterized protein</fullName>
    </submittedName>
</protein>
<sequence length="704" mass="78651">MSAKKPTRQKLSERERRTRKQSLAPVRARSASQAAVRSKSVTSADDASRTVQKTTSRPEYSNTSGTAGTPGKPYEFRRQRGKSNIVVFCLVGVLIAAAVAAVAVYFVVFAGPTVRTYCQKASCMRYSDALKESMNLSAKPCDNFYLYVCGQRDPRLSVRRIVLEDFIVTFVTSAVAAGTGDANQTVGRKAKDFLKTCHDVIATSVDNVLWVKEMMAAAKLSWPYLGRENDAIHSLVHMAVCCAWPSFLEFTQANESGGILMEPSPYRDAHLQRRRRDLDNDALGDVYEKYYGILLQHYASGSGGSVDLREMIRLEEPFNILTTGEGWPEESATTYKWRDSRAWKRVLTKLAETFHTTNNVQVMTAHTAYLDRLLELSFQNESQVVLVLGWHVVQYMAPFSNRDLAINHYTGRKDAATPIHYNYCLFLTNSVTGIGCIADFVRENFTDNVEADVGQLATAVRRILLGNDSLAYPYKKLDTVLKYFEKARSRELDMAYEKVPPMGANFAENLARTTVALRPSFETVVRGIPSRAYLSESFYTYDGRDYSLFPDAIVFPMYLEDAPEPIRYGMLGAELARGAAQAYFDIIPRKHIRGLLQCMQRATKVHSHREVSTQALVDLASIDAAFKAFVDSGLDASAELAVAPGMTGRQLFYVSFCYSMCSTLKPTDFGRCNDVLRNTSNFADAFSCPEGSYMRPSNQCTIAF</sequence>
<proteinExistence type="predicted"/>
<accession>A0ACB8DJJ1</accession>
<reference evidence="1" key="1">
    <citation type="submission" date="2020-05" db="EMBL/GenBank/DDBJ databases">
        <title>Large-scale comparative analyses of tick genomes elucidate their genetic diversity and vector capacities.</title>
        <authorList>
            <person name="Jia N."/>
            <person name="Wang J."/>
            <person name="Shi W."/>
            <person name="Du L."/>
            <person name="Sun Y."/>
            <person name="Zhan W."/>
            <person name="Jiang J."/>
            <person name="Wang Q."/>
            <person name="Zhang B."/>
            <person name="Ji P."/>
            <person name="Sakyi L.B."/>
            <person name="Cui X."/>
            <person name="Yuan T."/>
            <person name="Jiang B."/>
            <person name="Yang W."/>
            <person name="Lam T.T.-Y."/>
            <person name="Chang Q."/>
            <person name="Ding S."/>
            <person name="Wang X."/>
            <person name="Zhu J."/>
            <person name="Ruan X."/>
            <person name="Zhao L."/>
            <person name="Wei J."/>
            <person name="Que T."/>
            <person name="Du C."/>
            <person name="Cheng J."/>
            <person name="Dai P."/>
            <person name="Han X."/>
            <person name="Huang E."/>
            <person name="Gao Y."/>
            <person name="Liu J."/>
            <person name="Shao H."/>
            <person name="Ye R."/>
            <person name="Li L."/>
            <person name="Wei W."/>
            <person name="Wang X."/>
            <person name="Wang C."/>
            <person name="Yang T."/>
            <person name="Huo Q."/>
            <person name="Li W."/>
            <person name="Guo W."/>
            <person name="Chen H."/>
            <person name="Zhou L."/>
            <person name="Ni X."/>
            <person name="Tian J."/>
            <person name="Zhou Y."/>
            <person name="Sheng Y."/>
            <person name="Liu T."/>
            <person name="Pan Y."/>
            <person name="Xia L."/>
            <person name="Li J."/>
            <person name="Zhao F."/>
            <person name="Cao W."/>
        </authorList>
    </citation>
    <scope>NUCLEOTIDE SEQUENCE</scope>
    <source>
        <strain evidence="1">Dsil-2018</strain>
    </source>
</reference>
<dbReference type="EMBL" id="CM023480">
    <property type="protein sequence ID" value="KAH7970749.1"/>
    <property type="molecule type" value="Genomic_DNA"/>
</dbReference>
<name>A0ACB8DJJ1_DERSI</name>
<gene>
    <name evidence="1" type="ORF">HPB49_015075</name>
</gene>
<keyword evidence="2" id="KW-1185">Reference proteome</keyword>
<organism evidence="1 2">
    <name type="scientific">Dermacentor silvarum</name>
    <name type="common">Tick</name>
    <dbReference type="NCBI Taxonomy" id="543639"/>
    <lineage>
        <taxon>Eukaryota</taxon>
        <taxon>Metazoa</taxon>
        <taxon>Ecdysozoa</taxon>
        <taxon>Arthropoda</taxon>
        <taxon>Chelicerata</taxon>
        <taxon>Arachnida</taxon>
        <taxon>Acari</taxon>
        <taxon>Parasitiformes</taxon>
        <taxon>Ixodida</taxon>
        <taxon>Ixodoidea</taxon>
        <taxon>Ixodidae</taxon>
        <taxon>Rhipicephalinae</taxon>
        <taxon>Dermacentor</taxon>
    </lineage>
</organism>
<dbReference type="Proteomes" id="UP000821865">
    <property type="component" value="Chromosome 11"/>
</dbReference>
<comment type="caution">
    <text evidence="1">The sequence shown here is derived from an EMBL/GenBank/DDBJ whole genome shotgun (WGS) entry which is preliminary data.</text>
</comment>
<evidence type="ECO:0000313" key="1">
    <source>
        <dbReference type="EMBL" id="KAH7970749.1"/>
    </source>
</evidence>